<name>A0A8S3VNF5_MYTED</name>
<accession>A0A8S3VNF5</accession>
<dbReference type="AlphaFoldDB" id="A0A8S3VNF5"/>
<feature type="region of interest" description="Disordered" evidence="1">
    <location>
        <begin position="35"/>
        <end position="171"/>
    </location>
</feature>
<evidence type="ECO:0000313" key="2">
    <source>
        <dbReference type="EMBL" id="CAG2256800.1"/>
    </source>
</evidence>
<organism evidence="2 3">
    <name type="scientific">Mytilus edulis</name>
    <name type="common">Blue mussel</name>
    <dbReference type="NCBI Taxonomy" id="6550"/>
    <lineage>
        <taxon>Eukaryota</taxon>
        <taxon>Metazoa</taxon>
        <taxon>Spiralia</taxon>
        <taxon>Lophotrochozoa</taxon>
        <taxon>Mollusca</taxon>
        <taxon>Bivalvia</taxon>
        <taxon>Autobranchia</taxon>
        <taxon>Pteriomorphia</taxon>
        <taxon>Mytilida</taxon>
        <taxon>Mytiloidea</taxon>
        <taxon>Mytilidae</taxon>
        <taxon>Mytilinae</taxon>
        <taxon>Mytilus</taxon>
    </lineage>
</organism>
<dbReference type="EMBL" id="CAJPWZ010003316">
    <property type="protein sequence ID" value="CAG2256800.1"/>
    <property type="molecule type" value="Genomic_DNA"/>
</dbReference>
<dbReference type="PANTHER" id="PTHR18839:SF0">
    <property type="entry name" value="MITOTIC INTERACTOR AND SUBSTRATE OF PLK1 ISOFORM X1-RELATED"/>
    <property type="match status" value="1"/>
</dbReference>
<dbReference type="Proteomes" id="UP000683360">
    <property type="component" value="Unassembled WGS sequence"/>
</dbReference>
<reference evidence="2" key="1">
    <citation type="submission" date="2021-03" db="EMBL/GenBank/DDBJ databases">
        <authorList>
            <person name="Bekaert M."/>
        </authorList>
    </citation>
    <scope>NUCLEOTIDE SEQUENCE</scope>
</reference>
<evidence type="ECO:0000256" key="1">
    <source>
        <dbReference type="SAM" id="MobiDB-lite"/>
    </source>
</evidence>
<dbReference type="PANTHER" id="PTHR18839">
    <property type="entry name" value="MITOTIC INTERACTOR AND SUBSTRATE OF PLK1 MISP FAMILY MEMBER"/>
    <property type="match status" value="1"/>
</dbReference>
<gene>
    <name evidence="2" type="ORF">MEDL_68114</name>
</gene>
<evidence type="ECO:0008006" key="4">
    <source>
        <dbReference type="Google" id="ProtNLM"/>
    </source>
</evidence>
<dbReference type="OrthoDB" id="6512841at2759"/>
<comment type="caution">
    <text evidence="2">The sequence shown here is derived from an EMBL/GenBank/DDBJ whole genome shotgun (WGS) entry which is preliminary data.</text>
</comment>
<sequence length="198" mass="22808">MRLARDRENELRSQKGLPLLVDTSKPEIVERDNVPEEEEIHYSGRYNSSSSDAPSMRKFASSRLQNELAKQKEREMTYRKEGKIMTTSEEHIETPMKFSEVPTKMSGPVKRNFVINKGGSPKPLVENGETESKDNSITSPEQSKEEPKFRLKTGGAAFSYRESRQHAESKIEKELREMREREEELKTQRRSSGVILDS</sequence>
<feature type="compositionally biased region" description="Basic and acidic residues" evidence="1">
    <location>
        <begin position="69"/>
        <end position="94"/>
    </location>
</feature>
<keyword evidence="3" id="KW-1185">Reference proteome</keyword>
<proteinExistence type="predicted"/>
<evidence type="ECO:0000313" key="3">
    <source>
        <dbReference type="Proteomes" id="UP000683360"/>
    </source>
</evidence>
<protein>
    <recommendedName>
        <fullName evidence="4">A-kinase anchor protein 2 C-terminal domain-containing protein</fullName>
    </recommendedName>
</protein>
<dbReference type="InterPro" id="IPR042779">
    <property type="entry name" value="MISP/MISP3-like"/>
</dbReference>
<feature type="region of interest" description="Disordered" evidence="1">
    <location>
        <begin position="179"/>
        <end position="198"/>
    </location>
</feature>
<feature type="compositionally biased region" description="Basic and acidic residues" evidence="1">
    <location>
        <begin position="161"/>
        <end position="171"/>
    </location>
</feature>